<dbReference type="KEGG" id="lue:DCD74_02325"/>
<protein>
    <submittedName>
        <fullName evidence="2">DNA transposition protein</fullName>
    </submittedName>
</protein>
<dbReference type="PANTHER" id="PTHR35894">
    <property type="entry name" value="GENERAL SECRETION PATHWAY PROTEIN A-RELATED"/>
    <property type="match status" value="1"/>
</dbReference>
<dbReference type="RefSeq" id="WP_112925895.1">
    <property type="nucleotide sequence ID" value="NZ_CP029556.1"/>
</dbReference>
<dbReference type="InterPro" id="IPR049945">
    <property type="entry name" value="AAA_22"/>
</dbReference>
<proteinExistence type="predicted"/>
<accession>A0A344J3R9</accession>
<sequence>MQNKVVPISNVQRLAEACETLLNRAPGTPGMALCDGPAGLGKTVAIGWLATRKHAVFVRALSTTTATSLMDAIAFELNIEPGRTLAGKVQAIVAELVRTQRPLFIDEADYIIGRDGHENRLQGAIRDLHDLSDVPVVLVGMAGIHKKIHRFPQLAGRIAHRVEFRPCTAQDAAMLAKQLIDIEVAPDLLEDLRRRASGSVRLVTNGLAKVEQFGRKHGKARMELADWPRGEAFFLGDDARAKAVA</sequence>
<dbReference type="OrthoDB" id="9757917at2"/>
<dbReference type="Proteomes" id="UP000251842">
    <property type="component" value="Chromosome"/>
</dbReference>
<dbReference type="SUPFAM" id="SSF52540">
    <property type="entry name" value="P-loop containing nucleoside triphosphate hydrolases"/>
    <property type="match status" value="1"/>
</dbReference>
<keyword evidence="3" id="KW-1185">Reference proteome</keyword>
<evidence type="ECO:0000313" key="2">
    <source>
        <dbReference type="EMBL" id="AXA83679.1"/>
    </source>
</evidence>
<dbReference type="GO" id="GO:0016887">
    <property type="term" value="F:ATP hydrolysis activity"/>
    <property type="evidence" value="ECO:0007669"/>
    <property type="project" value="InterPro"/>
</dbReference>
<dbReference type="InterPro" id="IPR052026">
    <property type="entry name" value="ExeA_AAA_ATPase_DNA-bind"/>
</dbReference>
<dbReference type="EMBL" id="CP029556">
    <property type="protein sequence ID" value="AXA83679.1"/>
    <property type="molecule type" value="Genomic_DNA"/>
</dbReference>
<feature type="domain" description="ORC1/DEAH AAA+ ATPase" evidence="1">
    <location>
        <begin position="28"/>
        <end position="147"/>
    </location>
</feature>
<dbReference type="InterPro" id="IPR027417">
    <property type="entry name" value="P-loop_NTPase"/>
</dbReference>
<organism evidence="2 3">
    <name type="scientific">Solilutibacter oculi</name>
    <dbReference type="NCBI Taxonomy" id="2698682"/>
    <lineage>
        <taxon>Bacteria</taxon>
        <taxon>Pseudomonadati</taxon>
        <taxon>Pseudomonadota</taxon>
        <taxon>Gammaproteobacteria</taxon>
        <taxon>Lysobacterales</taxon>
        <taxon>Lysobacteraceae</taxon>
        <taxon>Solilutibacter</taxon>
    </lineage>
</organism>
<gene>
    <name evidence="2" type="ORF">DCD74_02325</name>
</gene>
<name>A0A344J3R9_9GAMM</name>
<dbReference type="Gene3D" id="3.40.50.300">
    <property type="entry name" value="P-loop containing nucleotide triphosphate hydrolases"/>
    <property type="match status" value="1"/>
</dbReference>
<evidence type="ECO:0000313" key="3">
    <source>
        <dbReference type="Proteomes" id="UP000251842"/>
    </source>
</evidence>
<dbReference type="PANTHER" id="PTHR35894:SF5">
    <property type="entry name" value="MU-LIKE PROPHAGE FLUMU DNA TRANSPOSITION PROTEIN B"/>
    <property type="match status" value="1"/>
</dbReference>
<dbReference type="AlphaFoldDB" id="A0A344J3R9"/>
<reference evidence="3" key="1">
    <citation type="submission" date="2018-05" db="EMBL/GenBank/DDBJ databases">
        <title>Luteimonas pekinense sp. nov., isolated from human Meibomian gland secretions, Beijing, China.</title>
        <authorList>
            <person name="Wen T."/>
            <person name="Bai H."/>
            <person name="Lv H."/>
        </authorList>
    </citation>
    <scope>NUCLEOTIDE SEQUENCE [LARGE SCALE GENOMIC DNA]</scope>
    <source>
        <strain evidence="3">83-4</strain>
    </source>
</reference>
<evidence type="ECO:0000259" key="1">
    <source>
        <dbReference type="Pfam" id="PF13401"/>
    </source>
</evidence>
<dbReference type="Pfam" id="PF13401">
    <property type="entry name" value="AAA_22"/>
    <property type="match status" value="1"/>
</dbReference>